<evidence type="ECO:0000256" key="1">
    <source>
        <dbReference type="ARBA" id="ARBA00034120"/>
    </source>
</evidence>
<name>A0ABT4M309_9BURK</name>
<feature type="domain" description="Reverse transcriptase" evidence="3">
    <location>
        <begin position="50"/>
        <end position="324"/>
    </location>
</feature>
<dbReference type="RefSeq" id="WP_269357869.1">
    <property type="nucleotide sequence ID" value="NZ_JAPWHE010000003.1"/>
</dbReference>
<feature type="compositionally biased region" description="Basic and acidic residues" evidence="2">
    <location>
        <begin position="299"/>
        <end position="314"/>
    </location>
</feature>
<dbReference type="PANTHER" id="PTHR34047:SF8">
    <property type="entry name" value="PROTEIN YKFC"/>
    <property type="match status" value="1"/>
</dbReference>
<keyword evidence="4" id="KW-0808">Transferase</keyword>
<comment type="caution">
    <text evidence="4">The sequence shown here is derived from an EMBL/GenBank/DDBJ whole genome shotgun (WGS) entry which is preliminary data.</text>
</comment>
<organism evidence="4 5">
    <name type="scientific">Castellaniella denitrificans</name>
    <dbReference type="NCBI Taxonomy" id="56119"/>
    <lineage>
        <taxon>Bacteria</taxon>
        <taxon>Pseudomonadati</taxon>
        <taxon>Pseudomonadota</taxon>
        <taxon>Betaproteobacteria</taxon>
        <taxon>Burkholderiales</taxon>
        <taxon>Alcaligenaceae</taxon>
        <taxon>Castellaniella</taxon>
    </lineage>
</organism>
<reference evidence="4" key="1">
    <citation type="submission" date="2022-12" db="EMBL/GenBank/DDBJ databases">
        <title>Bacterial isolates from different developmental stages of Nematostella vectensis.</title>
        <authorList>
            <person name="Fraune S."/>
        </authorList>
    </citation>
    <scope>NUCLEOTIDE SEQUENCE</scope>
    <source>
        <strain evidence="4">G21619-S1</strain>
    </source>
</reference>
<keyword evidence="5" id="KW-1185">Reference proteome</keyword>
<evidence type="ECO:0000259" key="3">
    <source>
        <dbReference type="PROSITE" id="PS50878"/>
    </source>
</evidence>
<dbReference type="GO" id="GO:0003964">
    <property type="term" value="F:RNA-directed DNA polymerase activity"/>
    <property type="evidence" value="ECO:0007669"/>
    <property type="project" value="UniProtKB-KW"/>
</dbReference>
<dbReference type="InterPro" id="IPR051083">
    <property type="entry name" value="GrpII_Intron_Splice-Mob/Def"/>
</dbReference>
<dbReference type="InterPro" id="IPR000477">
    <property type="entry name" value="RT_dom"/>
</dbReference>
<gene>
    <name evidence="4" type="ORF">O4H32_07075</name>
</gene>
<dbReference type="CDD" id="cd01646">
    <property type="entry name" value="RT_Bac_retron_I"/>
    <property type="match status" value="1"/>
</dbReference>
<keyword evidence="4" id="KW-0548">Nucleotidyltransferase</keyword>
<comment type="similarity">
    <text evidence="1">Belongs to the bacterial reverse transcriptase family.</text>
</comment>
<accession>A0ABT4M309</accession>
<evidence type="ECO:0000313" key="4">
    <source>
        <dbReference type="EMBL" id="MCZ4329709.1"/>
    </source>
</evidence>
<feature type="region of interest" description="Disordered" evidence="2">
    <location>
        <begin position="280"/>
        <end position="314"/>
    </location>
</feature>
<dbReference type="EMBL" id="JAPWHE010000003">
    <property type="protein sequence ID" value="MCZ4329709.1"/>
    <property type="molecule type" value="Genomic_DNA"/>
</dbReference>
<evidence type="ECO:0000313" key="5">
    <source>
        <dbReference type="Proteomes" id="UP001068379"/>
    </source>
</evidence>
<sequence length="539" mass="61711">MKIANAIDLAFENVLKEGLTDVEVFARPFEVDLLKNAKISEDIKQDIKTSLKESQIKGMGFTPISHILVPKKELFDFRKCAIIEPVDELKYLTLALQIADQIETKRPNKSKNHVFSYRFSPGKGYLFDVKYNYTAFREHVSKKSKQRNVNVIVSCDISNFYDRLNLHRLECVLSSNPKIDKKIILQINELLLFWSGRDSYGIPVGSNASRILAEAALIEVDNFLLSHKVSYCRFVDDFRLFAPDSATAHRWLALLVDRLSKEGLFLNTGKTEIKDVSAFREEADSGAESQDESDPPPESPKEPTDSQPDKSNHEASRVIRGYSGLIPTKFRTLSDAETEKILREDFTEKLKQVTKSVLIEPTNLVSLVKACIAKKDPDGIIKITKNLNKFPQFIPYVIDAIIKNDSIFDDGKITSLSESLAFWLDREHAPEFVSIYAIRFFGHQPFVNKPVLMECFRKLKRNDGSYIGRALLEQLEKIVERGEVIEIRDYFTRADQSERRQISRMVDISLTKGEKRPFFKNALTQSQDIFLKNMENLFS</sequence>
<dbReference type="Proteomes" id="UP001068379">
    <property type="component" value="Unassembled WGS sequence"/>
</dbReference>
<proteinExistence type="inferred from homology"/>
<dbReference type="PANTHER" id="PTHR34047">
    <property type="entry name" value="NUCLEAR INTRON MATURASE 1, MITOCHONDRIAL-RELATED"/>
    <property type="match status" value="1"/>
</dbReference>
<keyword evidence="4" id="KW-0695">RNA-directed DNA polymerase</keyword>
<evidence type="ECO:0000256" key="2">
    <source>
        <dbReference type="SAM" id="MobiDB-lite"/>
    </source>
</evidence>
<protein>
    <submittedName>
        <fullName evidence="4">RNA-directed DNA polymerase</fullName>
    </submittedName>
</protein>
<dbReference type="PROSITE" id="PS50878">
    <property type="entry name" value="RT_POL"/>
    <property type="match status" value="1"/>
</dbReference>
<dbReference type="Pfam" id="PF00078">
    <property type="entry name" value="RVT_1"/>
    <property type="match status" value="1"/>
</dbReference>